<evidence type="ECO:0000313" key="1">
    <source>
        <dbReference type="EMBL" id="KUG20732.1"/>
    </source>
</evidence>
<protein>
    <recommendedName>
        <fullName evidence="2">Phage baseplate protein</fullName>
    </recommendedName>
</protein>
<evidence type="ECO:0008006" key="2">
    <source>
        <dbReference type="Google" id="ProtNLM"/>
    </source>
</evidence>
<proteinExistence type="predicted"/>
<comment type="caution">
    <text evidence="1">The sequence shown here is derived from an EMBL/GenBank/DDBJ whole genome shotgun (WGS) entry which is preliminary data.</text>
</comment>
<dbReference type="InterPro" id="IPR024364">
    <property type="entry name" value="Baseplate_phage_T4-like"/>
</dbReference>
<name>A0A0W8FIK3_9ZZZZ</name>
<organism evidence="1">
    <name type="scientific">hydrocarbon metagenome</name>
    <dbReference type="NCBI Taxonomy" id="938273"/>
    <lineage>
        <taxon>unclassified sequences</taxon>
        <taxon>metagenomes</taxon>
        <taxon>ecological metagenomes</taxon>
    </lineage>
</organism>
<dbReference type="EMBL" id="LNQE01001148">
    <property type="protein sequence ID" value="KUG20732.1"/>
    <property type="molecule type" value="Genomic_DNA"/>
</dbReference>
<accession>A0A0W8FIK3</accession>
<dbReference type="Pfam" id="PF12322">
    <property type="entry name" value="T4_baseplate"/>
    <property type="match status" value="1"/>
</dbReference>
<gene>
    <name evidence="1" type="ORF">ASZ90_009532</name>
</gene>
<reference evidence="1" key="1">
    <citation type="journal article" date="2015" name="Proc. Natl. Acad. Sci. U.S.A.">
        <title>Networks of energetic and metabolic interactions define dynamics in microbial communities.</title>
        <authorList>
            <person name="Embree M."/>
            <person name="Liu J.K."/>
            <person name="Al-Bassam M.M."/>
            <person name="Zengler K."/>
        </authorList>
    </citation>
    <scope>NUCLEOTIDE SEQUENCE</scope>
</reference>
<dbReference type="AlphaFoldDB" id="A0A0W8FIK3"/>
<sequence length="240" mass="26078">MQGLTAADVLGVWERGQNRPPAERALALLAAAYPHTSPGDLACMSIGERDRLLLDLREAIFGPGFAARTACPACGEELELAFLAGDVRIEAAPPADGRLSLIRDGYTVEFRLPTAGDLLAVFDAQDPEASLLHRCVVRSCLAGEPVAVSHLPPGIVDAVGEEMREADPQADITLVLTCCSCTYEWQAAFDIVSYLWAEVASLARRTLHEVHILASAYGWSETEILAMSAWRRERYLELVD</sequence>